<proteinExistence type="predicted"/>
<organism evidence="1 2">
    <name type="scientific">Ensete ventricosum</name>
    <name type="common">Abyssinian banana</name>
    <name type="synonym">Musa ensete</name>
    <dbReference type="NCBI Taxonomy" id="4639"/>
    <lineage>
        <taxon>Eukaryota</taxon>
        <taxon>Viridiplantae</taxon>
        <taxon>Streptophyta</taxon>
        <taxon>Embryophyta</taxon>
        <taxon>Tracheophyta</taxon>
        <taxon>Spermatophyta</taxon>
        <taxon>Magnoliopsida</taxon>
        <taxon>Liliopsida</taxon>
        <taxon>Zingiberales</taxon>
        <taxon>Musaceae</taxon>
        <taxon>Ensete</taxon>
    </lineage>
</organism>
<evidence type="ECO:0000313" key="2">
    <source>
        <dbReference type="Proteomes" id="UP000287651"/>
    </source>
</evidence>
<dbReference type="AlphaFoldDB" id="A0A426ZP55"/>
<evidence type="ECO:0000313" key="1">
    <source>
        <dbReference type="EMBL" id="RRT65715.1"/>
    </source>
</evidence>
<gene>
    <name evidence="1" type="ORF">B296_00028210</name>
</gene>
<reference evidence="1 2" key="1">
    <citation type="journal article" date="2014" name="Agronomy (Basel)">
        <title>A Draft Genome Sequence for Ensete ventricosum, the Drought-Tolerant Tree Against Hunger.</title>
        <authorList>
            <person name="Harrison J."/>
            <person name="Moore K.A."/>
            <person name="Paszkiewicz K."/>
            <person name="Jones T."/>
            <person name="Grant M."/>
            <person name="Ambacheew D."/>
            <person name="Muzemil S."/>
            <person name="Studholme D.J."/>
        </authorList>
    </citation>
    <scope>NUCLEOTIDE SEQUENCE [LARGE SCALE GENOMIC DNA]</scope>
</reference>
<protein>
    <submittedName>
        <fullName evidence="1">Uncharacterized protein</fullName>
    </submittedName>
</protein>
<name>A0A426ZP55_ENSVE</name>
<dbReference type="Proteomes" id="UP000287651">
    <property type="component" value="Unassembled WGS sequence"/>
</dbReference>
<comment type="caution">
    <text evidence="1">The sequence shown here is derived from an EMBL/GenBank/DDBJ whole genome shotgun (WGS) entry which is preliminary data.</text>
</comment>
<sequence length="181" mass="20314">METDPELIFLDQIELRGHGLAGEGGEELEEPRDELGGQLLRLHALPLHRRYDPLVRSLDRRTVEEMERKVRHHRLVLRLVEPLAELVQLLDLGGVGGGIGGHGARRGERRFFLRRGWVEYWISEAEEDEELRGVAGREGVHSSLWGLETGGGGVCATTQASDDGIKLFDRVAVSKPSRIRR</sequence>
<accession>A0A426ZP55</accession>
<dbReference type="EMBL" id="AMZH03005719">
    <property type="protein sequence ID" value="RRT65715.1"/>
    <property type="molecule type" value="Genomic_DNA"/>
</dbReference>